<dbReference type="NCBIfam" id="TIGR03534">
    <property type="entry name" value="RF_mod_PrmC"/>
    <property type="match status" value="1"/>
</dbReference>
<comment type="similarity">
    <text evidence="5">Belongs to the protein N5-glutamine methyltransferase family. PrmC subfamily.</text>
</comment>
<dbReference type="EMBL" id="LNYX01000002">
    <property type="protein sequence ID" value="KTD66103.1"/>
    <property type="molecule type" value="Genomic_DNA"/>
</dbReference>
<dbReference type="Pfam" id="PF05175">
    <property type="entry name" value="MTS"/>
    <property type="match status" value="1"/>
</dbReference>
<dbReference type="InterPro" id="IPR019874">
    <property type="entry name" value="RF_methyltr_PrmC"/>
</dbReference>
<dbReference type="InterPro" id="IPR004556">
    <property type="entry name" value="HemK-like"/>
</dbReference>
<feature type="binding site" evidence="5">
    <location>
        <begin position="187"/>
        <end position="190"/>
    </location>
    <ligand>
        <name>substrate</name>
    </ligand>
</feature>
<feature type="binding site" evidence="5">
    <location>
        <begin position="120"/>
        <end position="124"/>
    </location>
    <ligand>
        <name>S-adenosyl-L-methionine</name>
        <dbReference type="ChEBI" id="CHEBI:59789"/>
    </ligand>
</feature>
<feature type="domain" description="Release factor glutamine methyltransferase N-terminal" evidence="7">
    <location>
        <begin position="7"/>
        <end position="75"/>
    </location>
</feature>
<feature type="binding site" evidence="5">
    <location>
        <position position="143"/>
    </location>
    <ligand>
        <name>S-adenosyl-L-methionine</name>
        <dbReference type="ChEBI" id="CHEBI:59789"/>
    </ligand>
</feature>
<dbReference type="GO" id="GO:0003676">
    <property type="term" value="F:nucleic acid binding"/>
    <property type="evidence" value="ECO:0007669"/>
    <property type="project" value="InterPro"/>
</dbReference>
<comment type="function">
    <text evidence="5">Methylates the class 1 translation termination release factors RF1/PrfA and RF2/PrfB on the glutamine residue of the universally conserved GGQ motif.</text>
</comment>
<dbReference type="OrthoDB" id="9800643at2"/>
<dbReference type="GO" id="GO:0032259">
    <property type="term" value="P:methylation"/>
    <property type="evidence" value="ECO:0007669"/>
    <property type="project" value="UniProtKB-KW"/>
</dbReference>
<feature type="binding site" evidence="5">
    <location>
        <position position="171"/>
    </location>
    <ligand>
        <name>S-adenosyl-L-methionine</name>
        <dbReference type="ChEBI" id="CHEBI:59789"/>
    </ligand>
</feature>
<dbReference type="NCBIfam" id="TIGR00536">
    <property type="entry name" value="hemK_fam"/>
    <property type="match status" value="1"/>
</dbReference>
<dbReference type="PATRIC" id="fig|452.5.peg.180"/>
<keyword evidence="3 5" id="KW-0949">S-adenosyl-L-methionine</keyword>
<dbReference type="InterPro" id="IPR002052">
    <property type="entry name" value="DNA_methylase_N6_adenine_CS"/>
</dbReference>
<keyword evidence="2 5" id="KW-0808">Transferase</keyword>
<evidence type="ECO:0000313" key="9">
    <source>
        <dbReference type="Proteomes" id="UP000054877"/>
    </source>
</evidence>
<evidence type="ECO:0000259" key="6">
    <source>
        <dbReference type="Pfam" id="PF05175"/>
    </source>
</evidence>
<name>A0A0W0ZAF7_LEGSP</name>
<dbReference type="CDD" id="cd02440">
    <property type="entry name" value="AdoMet_MTases"/>
    <property type="match status" value="1"/>
</dbReference>
<keyword evidence="1 5" id="KW-0489">Methyltransferase</keyword>
<evidence type="ECO:0000256" key="5">
    <source>
        <dbReference type="HAMAP-Rule" id="MF_02126"/>
    </source>
</evidence>
<dbReference type="Gene3D" id="1.10.8.10">
    <property type="entry name" value="DNA helicase RuvA subunit, C-terminal domain"/>
    <property type="match status" value="1"/>
</dbReference>
<evidence type="ECO:0000256" key="1">
    <source>
        <dbReference type="ARBA" id="ARBA00022603"/>
    </source>
</evidence>
<comment type="catalytic activity">
    <reaction evidence="4 5">
        <text>L-glutaminyl-[peptide chain release factor] + S-adenosyl-L-methionine = N(5)-methyl-L-glutaminyl-[peptide chain release factor] + S-adenosyl-L-homocysteine + H(+)</text>
        <dbReference type="Rhea" id="RHEA:42896"/>
        <dbReference type="Rhea" id="RHEA-COMP:10271"/>
        <dbReference type="Rhea" id="RHEA-COMP:10272"/>
        <dbReference type="ChEBI" id="CHEBI:15378"/>
        <dbReference type="ChEBI" id="CHEBI:30011"/>
        <dbReference type="ChEBI" id="CHEBI:57856"/>
        <dbReference type="ChEBI" id="CHEBI:59789"/>
        <dbReference type="ChEBI" id="CHEBI:61891"/>
        <dbReference type="EC" id="2.1.1.297"/>
    </reaction>
</comment>
<protein>
    <recommendedName>
        <fullName evidence="5">Release factor glutamine methyltransferase</fullName>
        <shortName evidence="5">RF MTase</shortName>
        <ecNumber evidence="5">2.1.1.297</ecNumber>
    </recommendedName>
    <alternativeName>
        <fullName evidence="5">N5-glutamine methyltransferase PrmC</fullName>
    </alternativeName>
    <alternativeName>
        <fullName evidence="5">Protein-(glutamine-N5) MTase PrmC</fullName>
    </alternativeName>
    <alternativeName>
        <fullName evidence="5">Protein-glutamine N-methyltransferase PrmC</fullName>
    </alternativeName>
</protein>
<evidence type="ECO:0000256" key="4">
    <source>
        <dbReference type="ARBA" id="ARBA00048391"/>
    </source>
</evidence>
<dbReference type="InterPro" id="IPR029063">
    <property type="entry name" value="SAM-dependent_MTases_sf"/>
</dbReference>
<dbReference type="SUPFAM" id="SSF53335">
    <property type="entry name" value="S-adenosyl-L-methionine-dependent methyltransferases"/>
    <property type="match status" value="1"/>
</dbReference>
<dbReference type="STRING" id="452.Lspi_0166"/>
<dbReference type="GO" id="GO:0102559">
    <property type="term" value="F:peptide chain release factor N(5)-glutamine methyltransferase activity"/>
    <property type="evidence" value="ECO:0007669"/>
    <property type="project" value="UniProtKB-EC"/>
</dbReference>
<feature type="binding site" evidence="5">
    <location>
        <position position="187"/>
    </location>
    <ligand>
        <name>S-adenosyl-L-methionine</name>
        <dbReference type="ChEBI" id="CHEBI:59789"/>
    </ligand>
</feature>
<evidence type="ECO:0000259" key="7">
    <source>
        <dbReference type="Pfam" id="PF17827"/>
    </source>
</evidence>
<organism evidence="8 9">
    <name type="scientific">Legionella spiritensis</name>
    <dbReference type="NCBI Taxonomy" id="452"/>
    <lineage>
        <taxon>Bacteria</taxon>
        <taxon>Pseudomonadati</taxon>
        <taxon>Pseudomonadota</taxon>
        <taxon>Gammaproteobacteria</taxon>
        <taxon>Legionellales</taxon>
        <taxon>Legionellaceae</taxon>
        <taxon>Legionella</taxon>
    </lineage>
</organism>
<dbReference type="Proteomes" id="UP000054877">
    <property type="component" value="Unassembled WGS sequence"/>
</dbReference>
<dbReference type="EC" id="2.1.1.297" evidence="5"/>
<dbReference type="FunFam" id="3.40.50.150:FF:000053">
    <property type="entry name" value="Release factor glutamine methyltransferase"/>
    <property type="match status" value="1"/>
</dbReference>
<dbReference type="Pfam" id="PF17827">
    <property type="entry name" value="PrmC_N"/>
    <property type="match status" value="1"/>
</dbReference>
<reference evidence="8 9" key="1">
    <citation type="submission" date="2015-11" db="EMBL/GenBank/DDBJ databases">
        <title>Genomic analysis of 38 Legionella species identifies large and diverse effector repertoires.</title>
        <authorList>
            <person name="Burstein D."/>
            <person name="Amaro F."/>
            <person name="Zusman T."/>
            <person name="Lifshitz Z."/>
            <person name="Cohen O."/>
            <person name="Gilbert J.A."/>
            <person name="Pupko T."/>
            <person name="Shuman H.A."/>
            <person name="Segal G."/>
        </authorList>
    </citation>
    <scope>NUCLEOTIDE SEQUENCE [LARGE SCALE GENOMIC DNA]</scope>
    <source>
        <strain evidence="8 9">Mt.St.Helens-9</strain>
    </source>
</reference>
<gene>
    <name evidence="8" type="primary">hemK</name>
    <name evidence="5" type="synonym">prmC</name>
    <name evidence="8" type="ORF">Lspi_0166</name>
</gene>
<accession>A0A0W0ZAF7</accession>
<feature type="domain" description="Methyltransferase small" evidence="6">
    <location>
        <begin position="103"/>
        <end position="194"/>
    </location>
</feature>
<dbReference type="RefSeq" id="WP_058482112.1">
    <property type="nucleotide sequence ID" value="NZ_CAAAII010000009.1"/>
</dbReference>
<comment type="caution">
    <text evidence="8">The sequence shown here is derived from an EMBL/GenBank/DDBJ whole genome shotgun (WGS) entry which is preliminary data.</text>
</comment>
<dbReference type="HAMAP" id="MF_02126">
    <property type="entry name" value="RF_methyltr_PrmC"/>
    <property type="match status" value="1"/>
</dbReference>
<dbReference type="InterPro" id="IPR040758">
    <property type="entry name" value="PrmC_N"/>
</dbReference>
<evidence type="ECO:0000256" key="3">
    <source>
        <dbReference type="ARBA" id="ARBA00022691"/>
    </source>
</evidence>
<sequence>MIDIKNALSEGISQLNDNNPDGRIDVEVLLAHVLMKSRAYLFTHPEEKLTSVQWHTFRQLIAQRAHGYPVAYLTGVKEFWSLPLKVCEDTLIPRPETELLVELTLRFLKTQNNARILDLGTGSGAIALAIAKERPDWQIVACDISRNALQTAEENAARLKLGNVRFYHSNWFTNIDTSRRFHAIVANPPYIASEDPHLAKGDIRFEPQSALISGQQGLADLEHIIRHSLARLEPDGLLLVEHGYNQKTAVTSMLKEHGYEEIDCWQDWQGNDRVSGGKRIIVDASPDF</sequence>
<dbReference type="AlphaFoldDB" id="A0A0W0ZAF7"/>
<keyword evidence="9" id="KW-1185">Reference proteome</keyword>
<dbReference type="Gene3D" id="3.40.50.150">
    <property type="entry name" value="Vaccinia Virus protein VP39"/>
    <property type="match status" value="1"/>
</dbReference>
<dbReference type="PANTHER" id="PTHR18895:SF74">
    <property type="entry name" value="MTRF1L RELEASE FACTOR GLUTAMINE METHYLTRANSFERASE"/>
    <property type="match status" value="1"/>
</dbReference>
<dbReference type="InterPro" id="IPR007848">
    <property type="entry name" value="Small_mtfrase_dom"/>
</dbReference>
<proteinExistence type="inferred from homology"/>
<evidence type="ECO:0000256" key="2">
    <source>
        <dbReference type="ARBA" id="ARBA00022679"/>
    </source>
</evidence>
<dbReference type="PANTHER" id="PTHR18895">
    <property type="entry name" value="HEMK METHYLTRANSFERASE"/>
    <property type="match status" value="1"/>
</dbReference>
<dbReference type="InterPro" id="IPR050320">
    <property type="entry name" value="N5-glutamine_MTase"/>
</dbReference>
<dbReference type="PROSITE" id="PS00092">
    <property type="entry name" value="N6_MTASE"/>
    <property type="match status" value="1"/>
</dbReference>
<evidence type="ECO:0000313" key="8">
    <source>
        <dbReference type="EMBL" id="KTD66103.1"/>
    </source>
</evidence>